<proteinExistence type="predicted"/>
<dbReference type="SMART" id="SM00066">
    <property type="entry name" value="GAL4"/>
    <property type="match status" value="1"/>
</dbReference>
<dbReference type="CDD" id="cd00067">
    <property type="entry name" value="GAL4"/>
    <property type="match status" value="1"/>
</dbReference>
<evidence type="ECO:0000256" key="1">
    <source>
        <dbReference type="ARBA" id="ARBA00023242"/>
    </source>
</evidence>
<sequence length="522" mass="57250">MVFTGKPSRACGRCRLRRLKCDEGTPLCSACLRAKAESCEYRDVLNLSFRDQNEKVMRKSQQAKKNSVALVPRVPIGAKDPTSPSPYRDLACPMAQLARGYMYTNYMAESHFGGYLPCLVTLAEGRPGSALPAAITAVGLAALANIHHCPEVMWEARQECNAAISLTKSVLDDPVASRRDDVLAAVVMLSMFEVMTYSDAASIRRWMGHVDGATRILEIRGEDQLNSAEGLELFRHLRVGICLSSILRERQNSPMIARLTEKAKHRMSPQGQTVDNLATVVLRINDFCAALTDETFKKPSDIIRAALKLDGDLVASLLDVPSSSSFNVVKVADSTEKFTGRTIWGDTYHVYRSIAVSSMWSNYRSARILLREIIVDALHAAEDTDHNQNNSLIKESRQIAAQLVDEVCASVPYHMDTSLHLHRAEPEERLGASTSSDIGRPAPPFLGTVGTGGCITMLWPLLVAANSGFASLEQREWIIGCLDRIGRGMGIGQASAMAQLLRDGRQSRTWLTTGDDIKGLGL</sequence>
<accession>A0A1J7IU19</accession>
<evidence type="ECO:0000259" key="2">
    <source>
        <dbReference type="PROSITE" id="PS50048"/>
    </source>
</evidence>
<dbReference type="InterPro" id="IPR021858">
    <property type="entry name" value="Fun_TF"/>
</dbReference>
<dbReference type="AlphaFoldDB" id="A0A1J7IU19"/>
<name>A0A1J7IU19_9PEZI</name>
<protein>
    <recommendedName>
        <fullName evidence="2">Zn(2)-C6 fungal-type domain-containing protein</fullName>
    </recommendedName>
</protein>
<dbReference type="STRING" id="1408157.A0A1J7IU19"/>
<dbReference type="GO" id="GO:0008270">
    <property type="term" value="F:zinc ion binding"/>
    <property type="evidence" value="ECO:0007669"/>
    <property type="project" value="InterPro"/>
</dbReference>
<dbReference type="InterPro" id="IPR001138">
    <property type="entry name" value="Zn2Cys6_DnaBD"/>
</dbReference>
<dbReference type="InterPro" id="IPR036864">
    <property type="entry name" value="Zn2-C6_fun-type_DNA-bd_sf"/>
</dbReference>
<dbReference type="PANTHER" id="PTHR38791:SF5">
    <property type="entry name" value="TRANSCRIPTION FACTOR DBAG-RELATED"/>
    <property type="match status" value="1"/>
</dbReference>
<dbReference type="Pfam" id="PF00172">
    <property type="entry name" value="Zn_clus"/>
    <property type="match status" value="1"/>
</dbReference>
<evidence type="ECO:0000313" key="3">
    <source>
        <dbReference type="EMBL" id="OIW24601.1"/>
    </source>
</evidence>
<evidence type="ECO:0000313" key="4">
    <source>
        <dbReference type="Proteomes" id="UP000182658"/>
    </source>
</evidence>
<dbReference type="EMBL" id="KV875103">
    <property type="protein sequence ID" value="OIW24601.1"/>
    <property type="molecule type" value="Genomic_DNA"/>
</dbReference>
<dbReference type="InParanoid" id="A0A1J7IU19"/>
<dbReference type="Pfam" id="PF11951">
    <property type="entry name" value="Fungal_trans_2"/>
    <property type="match status" value="1"/>
</dbReference>
<feature type="domain" description="Zn(2)-C6 fungal-type" evidence="2">
    <location>
        <begin position="10"/>
        <end position="41"/>
    </location>
</feature>
<gene>
    <name evidence="3" type="ORF">CONLIGDRAFT_100551</name>
</gene>
<keyword evidence="4" id="KW-1185">Reference proteome</keyword>
<reference evidence="3 4" key="1">
    <citation type="submission" date="2016-10" db="EMBL/GenBank/DDBJ databases">
        <title>Draft genome sequence of Coniochaeta ligniaria NRRL30616, a lignocellulolytic fungus for bioabatement of inhibitors in plant biomass hydrolysates.</title>
        <authorList>
            <consortium name="DOE Joint Genome Institute"/>
            <person name="Jimenez D.J."/>
            <person name="Hector R.E."/>
            <person name="Riley R."/>
            <person name="Sun H."/>
            <person name="Grigoriev I.V."/>
            <person name="Van Elsas J.D."/>
            <person name="Nichols N.N."/>
        </authorList>
    </citation>
    <scope>NUCLEOTIDE SEQUENCE [LARGE SCALE GENOMIC DNA]</scope>
    <source>
        <strain evidence="3 4">NRRL 30616</strain>
    </source>
</reference>
<dbReference type="PROSITE" id="PS50048">
    <property type="entry name" value="ZN2_CY6_FUNGAL_2"/>
    <property type="match status" value="1"/>
</dbReference>
<organism evidence="3 4">
    <name type="scientific">Coniochaeta ligniaria NRRL 30616</name>
    <dbReference type="NCBI Taxonomy" id="1408157"/>
    <lineage>
        <taxon>Eukaryota</taxon>
        <taxon>Fungi</taxon>
        <taxon>Dikarya</taxon>
        <taxon>Ascomycota</taxon>
        <taxon>Pezizomycotina</taxon>
        <taxon>Sordariomycetes</taxon>
        <taxon>Sordariomycetidae</taxon>
        <taxon>Coniochaetales</taxon>
        <taxon>Coniochaetaceae</taxon>
        <taxon>Coniochaeta</taxon>
    </lineage>
</organism>
<dbReference type="GO" id="GO:0000981">
    <property type="term" value="F:DNA-binding transcription factor activity, RNA polymerase II-specific"/>
    <property type="evidence" value="ECO:0007669"/>
    <property type="project" value="InterPro"/>
</dbReference>
<dbReference type="Gene3D" id="4.10.240.10">
    <property type="entry name" value="Zn(2)-C6 fungal-type DNA-binding domain"/>
    <property type="match status" value="1"/>
</dbReference>
<dbReference type="OrthoDB" id="4220372at2759"/>
<dbReference type="Proteomes" id="UP000182658">
    <property type="component" value="Unassembled WGS sequence"/>
</dbReference>
<dbReference type="InterPro" id="IPR053175">
    <property type="entry name" value="DHMBA_Reg_Transcription_Factor"/>
</dbReference>
<dbReference type="SUPFAM" id="SSF57701">
    <property type="entry name" value="Zn2/Cys6 DNA-binding domain"/>
    <property type="match status" value="1"/>
</dbReference>
<dbReference type="PROSITE" id="PS00463">
    <property type="entry name" value="ZN2_CY6_FUNGAL_1"/>
    <property type="match status" value="1"/>
</dbReference>
<keyword evidence="1" id="KW-0539">Nucleus</keyword>
<dbReference type="PANTHER" id="PTHR38791">
    <property type="entry name" value="ZN(II)2CYS6 TRANSCRIPTION FACTOR (EUROFUNG)-RELATED-RELATED"/>
    <property type="match status" value="1"/>
</dbReference>